<evidence type="ECO:0000313" key="7">
    <source>
        <dbReference type="EMBL" id="MFC7336828.1"/>
    </source>
</evidence>
<evidence type="ECO:0000256" key="4">
    <source>
        <dbReference type="PROSITE-ProRule" id="PRU00339"/>
    </source>
</evidence>
<keyword evidence="2 3" id="KW-0040">ANK repeat</keyword>
<proteinExistence type="predicted"/>
<dbReference type="Gene3D" id="1.25.40.10">
    <property type="entry name" value="Tetratricopeptide repeat domain"/>
    <property type="match status" value="1"/>
</dbReference>
<dbReference type="PROSITE" id="PS50297">
    <property type="entry name" value="ANK_REP_REGION"/>
    <property type="match status" value="3"/>
</dbReference>
<evidence type="ECO:0000256" key="5">
    <source>
        <dbReference type="SAM" id="MobiDB-lite"/>
    </source>
</evidence>
<feature type="repeat" description="ANK" evidence="3">
    <location>
        <begin position="281"/>
        <end position="310"/>
    </location>
</feature>
<dbReference type="SMART" id="SM00028">
    <property type="entry name" value="TPR"/>
    <property type="match status" value="1"/>
</dbReference>
<dbReference type="Proteomes" id="UP001596472">
    <property type="component" value="Unassembled WGS sequence"/>
</dbReference>
<dbReference type="SUPFAM" id="SSF48403">
    <property type="entry name" value="Ankyrin repeat"/>
    <property type="match status" value="2"/>
</dbReference>
<keyword evidence="8" id="KW-1185">Reference proteome</keyword>
<feature type="chain" id="PRO_5047422380" evidence="6">
    <location>
        <begin position="18"/>
        <end position="994"/>
    </location>
</feature>
<gene>
    <name evidence="7" type="ORF">ACFQY0_06545</name>
</gene>
<evidence type="ECO:0000256" key="1">
    <source>
        <dbReference type="ARBA" id="ARBA00022737"/>
    </source>
</evidence>
<dbReference type="PROSITE" id="PS50088">
    <property type="entry name" value="ANK_REPEAT"/>
    <property type="match status" value="3"/>
</dbReference>
<feature type="signal peptide" evidence="6">
    <location>
        <begin position="1"/>
        <end position="17"/>
    </location>
</feature>
<dbReference type="Pfam" id="PF12796">
    <property type="entry name" value="Ank_2"/>
    <property type="match status" value="2"/>
</dbReference>
<keyword evidence="6" id="KW-0732">Signal</keyword>
<keyword evidence="4" id="KW-0802">TPR repeat</keyword>
<comment type="caution">
    <text evidence="7">The sequence shown here is derived from an EMBL/GenBank/DDBJ whole genome shotgun (WGS) entry which is preliminary data.</text>
</comment>
<dbReference type="Pfam" id="PF13174">
    <property type="entry name" value="TPR_6"/>
    <property type="match status" value="1"/>
</dbReference>
<feature type="repeat" description="TPR" evidence="4">
    <location>
        <begin position="60"/>
        <end position="93"/>
    </location>
</feature>
<feature type="region of interest" description="Disordered" evidence="5">
    <location>
        <begin position="949"/>
        <end position="994"/>
    </location>
</feature>
<reference evidence="8" key="1">
    <citation type="journal article" date="2019" name="Int. J. Syst. Evol. Microbiol.">
        <title>The Global Catalogue of Microorganisms (GCM) 10K type strain sequencing project: providing services to taxonomists for standard genome sequencing and annotation.</title>
        <authorList>
            <consortium name="The Broad Institute Genomics Platform"/>
            <consortium name="The Broad Institute Genome Sequencing Center for Infectious Disease"/>
            <person name="Wu L."/>
            <person name="Ma J."/>
        </authorList>
    </citation>
    <scope>NUCLEOTIDE SEQUENCE [LARGE SCALE GENOMIC DNA]</scope>
    <source>
        <strain evidence="8">CGMCC 4.1467</strain>
    </source>
</reference>
<evidence type="ECO:0000313" key="8">
    <source>
        <dbReference type="Proteomes" id="UP001596472"/>
    </source>
</evidence>
<dbReference type="InterPro" id="IPR011990">
    <property type="entry name" value="TPR-like_helical_dom_sf"/>
</dbReference>
<dbReference type="PROSITE" id="PS50005">
    <property type="entry name" value="TPR"/>
    <property type="match status" value="1"/>
</dbReference>
<evidence type="ECO:0000256" key="2">
    <source>
        <dbReference type="ARBA" id="ARBA00023043"/>
    </source>
</evidence>
<evidence type="ECO:0000256" key="3">
    <source>
        <dbReference type="PROSITE-ProRule" id="PRU00023"/>
    </source>
</evidence>
<accession>A0ABW2L3A8</accession>
<dbReference type="InterPro" id="IPR036770">
    <property type="entry name" value="Ankyrin_rpt-contain_sf"/>
</dbReference>
<keyword evidence="1" id="KW-0677">Repeat</keyword>
<evidence type="ECO:0000256" key="6">
    <source>
        <dbReference type="SAM" id="SignalP"/>
    </source>
</evidence>
<feature type="repeat" description="ANK" evidence="3">
    <location>
        <begin position="236"/>
        <end position="268"/>
    </location>
</feature>
<dbReference type="Pfam" id="PF00023">
    <property type="entry name" value="Ank"/>
    <property type="match status" value="1"/>
</dbReference>
<dbReference type="PANTHER" id="PTHR24134:SF9">
    <property type="entry name" value="ANKYRIN REPEAT AND SOCS BOX PROTEIN 8"/>
    <property type="match status" value="1"/>
</dbReference>
<sequence>MKTFLVLLCLLPFFATAEPDLRVQLRDALYAEEVEREPAKAAESYQKILANFDQQRPLAASALFRLAEVRRAQQKNDEAIALYQRLLREFPDFEREAELSREHLATLGGEAPDVETNPDTRETIELRRLKELAKSAPDIIRDPKVLSNAVDHGWPEVIRYLLSAGVSTADTNVLADAASVGRLDLCKILIEHGKFSESDKLKALKSAIERDRVSVLTYLLKSGVNPNEILRASDNSDVTLLHLAVLEERPEMITTLLDHGADIDINIDTQGRYNRNYPFGTPLHQAVLGRNPKIVKLLLDRGASPDLPAPDTNLTPLHFAISDDHEESELIVSILLEKGADPNRRTGPVNADINKPGNPTNPYYPQIFNKVRPLQLASLWKSQTNAKALIKAGAEVLTEDLAGANSKELLILFLKHTPRFQPDDSNGQDLLSLAIEKDSELAKLLIAHGAAPSEALIKSRFAGVNHEFLPELNKNYLLPKLTRQDSIQLLVDQGTHQDLTALAEPSTGPTPPPLAQALRETPMRFPQVDNKETHYRWLLWRQSESGKLESILLNFEGSDSLPELEWGDVIERQIGSDTSGYGISYRDDPPPSLLWDLTRRIDIPFTITINGQARKITVRGDLLSYDPTKPEVPYLSTPATILLLKPDLNLLSENEVMITIQRDGWQDMATTLGSKTLDRFKLRPGDRLSLDVPPLTAKMDLEIRSRLITLRVPEIPYEWHFETPPHTEAQPSLIEILAQVYSCEKWGFTRSKFQSIPDDPRKRPADILANQTFQKLANPVVLPHPDFSHIRIQRTAWDGSQSTIEVNLTEAIDACDESSTAEQIRESDIPLHRGDIIELPLKREASEWTGFSSKQILFFHKALSGDIMISYHNGEVTQHRIDWQASRWTPSPSGLLPLPPKNGTSSTRALDLGFNRSQSGIPNLTLTRGKSTFGDVGFQAYLRNGDRVAYGSDTPIDVPERSSPDRGRVQRPRIVVPASSTPQPRVRRNVSPSR</sequence>
<dbReference type="EMBL" id="JBHTBS010000002">
    <property type="protein sequence ID" value="MFC7336828.1"/>
    <property type="molecule type" value="Genomic_DNA"/>
</dbReference>
<dbReference type="SMART" id="SM00248">
    <property type="entry name" value="ANK"/>
    <property type="match status" value="7"/>
</dbReference>
<dbReference type="InterPro" id="IPR002110">
    <property type="entry name" value="Ankyrin_rpt"/>
</dbReference>
<dbReference type="InterPro" id="IPR019734">
    <property type="entry name" value="TPR_rpt"/>
</dbReference>
<dbReference type="SUPFAM" id="SSF48452">
    <property type="entry name" value="TPR-like"/>
    <property type="match status" value="1"/>
</dbReference>
<dbReference type="RefSeq" id="WP_379710553.1">
    <property type="nucleotide sequence ID" value="NZ_JBHTBS010000002.1"/>
</dbReference>
<protein>
    <submittedName>
        <fullName evidence="7">Ankyrin repeat domain-containing protein</fullName>
    </submittedName>
</protein>
<organism evidence="7 8">
    <name type="scientific">Haloferula chungangensis</name>
    <dbReference type="NCBI Taxonomy" id="1048331"/>
    <lineage>
        <taxon>Bacteria</taxon>
        <taxon>Pseudomonadati</taxon>
        <taxon>Verrucomicrobiota</taxon>
        <taxon>Verrucomicrobiia</taxon>
        <taxon>Verrucomicrobiales</taxon>
        <taxon>Verrucomicrobiaceae</taxon>
        <taxon>Haloferula</taxon>
    </lineage>
</organism>
<feature type="compositionally biased region" description="Basic and acidic residues" evidence="5">
    <location>
        <begin position="958"/>
        <end position="968"/>
    </location>
</feature>
<dbReference type="PANTHER" id="PTHR24134">
    <property type="entry name" value="ANKYRIN REPEAT-CONTAINING PROTEIN DDB_G0279043"/>
    <property type="match status" value="1"/>
</dbReference>
<name>A0ABW2L3A8_9BACT</name>
<feature type="repeat" description="ANK" evidence="3">
    <location>
        <begin position="312"/>
        <end position="347"/>
    </location>
</feature>
<dbReference type="Gene3D" id="1.25.40.20">
    <property type="entry name" value="Ankyrin repeat-containing domain"/>
    <property type="match status" value="1"/>
</dbReference>